<dbReference type="InterPro" id="IPR018966">
    <property type="entry name" value="VTC_domain"/>
</dbReference>
<evidence type="ECO:0000256" key="3">
    <source>
        <dbReference type="ARBA" id="ARBA00022692"/>
    </source>
</evidence>
<reference evidence="8" key="1">
    <citation type="journal article" date="2020" name="Microb. Genom.">
        <title>Genetic diversity of clinical and environmental Mucorales isolates obtained from an investigation of mucormycosis cases among solid organ transplant recipients.</title>
        <authorList>
            <person name="Nguyen M.H."/>
            <person name="Kaul D."/>
            <person name="Muto C."/>
            <person name="Cheng S.J."/>
            <person name="Richter R.A."/>
            <person name="Bruno V.M."/>
            <person name="Liu G."/>
            <person name="Beyhan S."/>
            <person name="Sundermann A.J."/>
            <person name="Mounaud S."/>
            <person name="Pasculle A.W."/>
            <person name="Nierman W.C."/>
            <person name="Driscoll E."/>
            <person name="Cumbie R."/>
            <person name="Clancy C.J."/>
            <person name="Dupont C.L."/>
        </authorList>
    </citation>
    <scope>NUCLEOTIDE SEQUENCE</scope>
    <source>
        <strain evidence="8">GL16</strain>
    </source>
</reference>
<evidence type="ECO:0000256" key="1">
    <source>
        <dbReference type="ARBA" id="ARBA00004128"/>
    </source>
</evidence>
<feature type="transmembrane region" description="Helical" evidence="6">
    <location>
        <begin position="718"/>
        <end position="738"/>
    </location>
</feature>
<evidence type="ECO:0000313" key="8">
    <source>
        <dbReference type="EMBL" id="KAG1546635.1"/>
    </source>
</evidence>
<keyword evidence="3 6" id="KW-0812">Transmembrane</keyword>
<keyword evidence="4 6" id="KW-1133">Transmembrane helix</keyword>
<dbReference type="CDD" id="cd14480">
    <property type="entry name" value="SPX_VTC2_like"/>
    <property type="match status" value="1"/>
</dbReference>
<dbReference type="GO" id="GO:0005774">
    <property type="term" value="C:vacuolar membrane"/>
    <property type="evidence" value="ECO:0007669"/>
    <property type="project" value="UniProtKB-SubCell"/>
</dbReference>
<dbReference type="Gene3D" id="3.20.100.30">
    <property type="entry name" value="VTC, catalytic tunnel domain"/>
    <property type="match status" value="1"/>
</dbReference>
<dbReference type="AlphaFoldDB" id="A0A9P6YG27"/>
<dbReference type="Pfam" id="PF09359">
    <property type="entry name" value="VTC"/>
    <property type="match status" value="1"/>
</dbReference>
<feature type="domain" description="SPX" evidence="7">
    <location>
        <begin position="1"/>
        <end position="134"/>
    </location>
</feature>
<accession>A0A9P6YG27</accession>
<evidence type="ECO:0000256" key="5">
    <source>
        <dbReference type="ARBA" id="ARBA00023136"/>
    </source>
</evidence>
<dbReference type="OrthoDB" id="6493944at2759"/>
<keyword evidence="2" id="KW-0926">Vacuole</keyword>
<comment type="caution">
    <text evidence="8">The sequence shown here is derived from an EMBL/GenBank/DDBJ whole genome shotgun (WGS) entry which is preliminary data.</text>
</comment>
<protein>
    <recommendedName>
        <fullName evidence="7">SPX domain-containing protein</fullName>
    </recommendedName>
</protein>
<organism evidence="8 9">
    <name type="scientific">Rhizopus oryzae</name>
    <name type="common">Mucormycosis agent</name>
    <name type="synonym">Rhizopus arrhizus var. delemar</name>
    <dbReference type="NCBI Taxonomy" id="64495"/>
    <lineage>
        <taxon>Eukaryota</taxon>
        <taxon>Fungi</taxon>
        <taxon>Fungi incertae sedis</taxon>
        <taxon>Mucoromycota</taxon>
        <taxon>Mucoromycotina</taxon>
        <taxon>Mucoromycetes</taxon>
        <taxon>Mucorales</taxon>
        <taxon>Mucorineae</taxon>
        <taxon>Rhizopodaceae</taxon>
        <taxon>Rhizopus</taxon>
    </lineage>
</organism>
<evidence type="ECO:0000259" key="7">
    <source>
        <dbReference type="PROSITE" id="PS51382"/>
    </source>
</evidence>
<dbReference type="Proteomes" id="UP000717996">
    <property type="component" value="Unassembled WGS sequence"/>
</dbReference>
<sequence length="759" mass="88165">MKFSSELNSRIKEPWRDSYIQYAKLNIYLKSKLENRWTDKHEYEFISLIEHELKKVYRFVQMGIEQLNRRIDHCDILLEKKSVSFDYIADMLAKILVDTDELAKFHELNLVGFQKIIKKHDEHTSHNLHTFFFEKTMESFPLDKQRFDVLIVKISKMHDICRRQGIPWYANDPSACSEGADQTAFERATNKYWVHPDHITEVKAIILLHLPVHVFNQKKPYEASDAAVSSVYYDNNSLDNYHARLNRNKGAETIRIRWYGKSDQTNNDVYIERKTHRAEWLDDKSVKDRFKLKETQVNRFMSGLYTAENFKKDLESKEKMNSTIIKNSYFVAKGIQKSTLSRNLKPICRIFYNRTAFQFPGDQKLRISLDSNLTFIREDHLDGQIRRAKDNNGNINWRRSDIGIDYPFRNVNEDDIIRFPYAVLEIKIQSHLGQQTPDWLSALLNSHLVHEVPKFSKYVHGIGFLLKNYVSNSPPWVDELKYDIRKTATPSVGLSRSQSSKALFNGHHRRSLMSANGESEGVDKREPAERFREMVNLTSLNWTFDNTKFIEKLGDPVLDNETLKQENSNSFLASDVPDRTQVNGGSESMDKRNVVTKMFSGFKDKRRGQKEMAQEHLSVTPSALERGFKKPSRRGTLRKLDPKAFFSNERTFMSWLQFCAILLTIALNLLNDGDGISRFVGALFIIVSSLVCMYALARFHLRAFQLRTGRLSIRIDDIYGPGVLCLLLVTALAINFYLRAPLLFSPDRNKVLPNPIGHS</sequence>
<proteinExistence type="predicted"/>
<evidence type="ECO:0000256" key="4">
    <source>
        <dbReference type="ARBA" id="ARBA00022989"/>
    </source>
</evidence>
<dbReference type="PANTHER" id="PTHR46140:SF1">
    <property type="entry name" value="VACUOLAR TRANSPORTER CHAPERONE COMPLEX SUBUNIT 4-RELATED"/>
    <property type="match status" value="1"/>
</dbReference>
<dbReference type="EMBL" id="JAANIT010000547">
    <property type="protein sequence ID" value="KAG1546635.1"/>
    <property type="molecule type" value="Genomic_DNA"/>
</dbReference>
<feature type="transmembrane region" description="Helical" evidence="6">
    <location>
        <begin position="676"/>
        <end position="697"/>
    </location>
</feature>
<evidence type="ECO:0000256" key="2">
    <source>
        <dbReference type="ARBA" id="ARBA00022554"/>
    </source>
</evidence>
<evidence type="ECO:0000256" key="6">
    <source>
        <dbReference type="SAM" id="Phobius"/>
    </source>
</evidence>
<dbReference type="InterPro" id="IPR004331">
    <property type="entry name" value="SPX_dom"/>
</dbReference>
<dbReference type="InterPro" id="IPR003807">
    <property type="entry name" value="DUF202"/>
</dbReference>
<name>A0A9P6YG27_RHIOR</name>
<keyword evidence="5 6" id="KW-0472">Membrane</keyword>
<dbReference type="InterPro" id="IPR042267">
    <property type="entry name" value="VTC_sf"/>
</dbReference>
<comment type="subcellular location">
    <subcellularLocation>
        <location evidence="1">Vacuole membrane</location>
        <topology evidence="1">Multi-pass membrane protein</topology>
    </subcellularLocation>
</comment>
<dbReference type="GO" id="GO:0006799">
    <property type="term" value="P:polyphosphate biosynthetic process"/>
    <property type="evidence" value="ECO:0007669"/>
    <property type="project" value="UniProtKB-ARBA"/>
</dbReference>
<dbReference type="Pfam" id="PF02656">
    <property type="entry name" value="DUF202"/>
    <property type="match status" value="1"/>
</dbReference>
<dbReference type="PROSITE" id="PS51382">
    <property type="entry name" value="SPX"/>
    <property type="match status" value="1"/>
</dbReference>
<evidence type="ECO:0000313" key="9">
    <source>
        <dbReference type="Proteomes" id="UP000717996"/>
    </source>
</evidence>
<dbReference type="PANTHER" id="PTHR46140">
    <property type="entry name" value="VACUOLAR TRANSPORTER CHAPERONE 1-RELATED"/>
    <property type="match status" value="1"/>
</dbReference>
<gene>
    <name evidence="8" type="ORF">G6F51_004765</name>
</gene>
<dbReference type="InterPro" id="IPR051572">
    <property type="entry name" value="VTC_Complex_Subunit"/>
</dbReference>